<dbReference type="PROSITE" id="PS00092">
    <property type="entry name" value="N6_MTASE"/>
    <property type="match status" value="1"/>
</dbReference>
<evidence type="ECO:0000256" key="1">
    <source>
        <dbReference type="ARBA" id="ARBA00012771"/>
    </source>
</evidence>
<dbReference type="GO" id="GO:0032259">
    <property type="term" value="P:methylation"/>
    <property type="evidence" value="ECO:0007669"/>
    <property type="project" value="UniProtKB-KW"/>
</dbReference>
<accession>A0A6J7CVZ9</accession>
<dbReference type="Pfam" id="PF05175">
    <property type="entry name" value="MTS"/>
    <property type="match status" value="1"/>
</dbReference>
<dbReference type="InterPro" id="IPR019874">
    <property type="entry name" value="RF_methyltr_PrmC"/>
</dbReference>
<dbReference type="Gene3D" id="1.10.8.10">
    <property type="entry name" value="DNA helicase RuvA subunit, C-terminal domain"/>
    <property type="match status" value="1"/>
</dbReference>
<sequence>MSTAELSLNSVLRDCEKRLAQAGIESARHDSEVLVSFVLDAERSAIRTWLALDVSLTQEQVDAVLVLVDRRAQRVPLQHITGTAAFATIELSVGPGVFTPRPESELLVERANAHLRELVDPLVVDLCSGSGAIGLAIAQMNPTARVELVELDDDAYLWLQKNVELLNLGSRVRAHHADAVLALPELESAVDVVVCNPPYVPLGATIRDREVLDFDPPLALWGGSDGLEVIRGIQANAARLLKPGGLVVIEHADVQGESLPLLLASARNASGAAWSQIMDHRDFNDRPRYTTAVAS</sequence>
<keyword evidence="3" id="KW-0808">Transferase</keyword>
<dbReference type="EC" id="2.1.1.297" evidence="1"/>
<evidence type="ECO:0000256" key="4">
    <source>
        <dbReference type="ARBA" id="ARBA00022691"/>
    </source>
</evidence>
<name>A0A6J7CVZ9_9ZZZZ</name>
<dbReference type="InterPro" id="IPR029063">
    <property type="entry name" value="SAM-dependent_MTases_sf"/>
</dbReference>
<dbReference type="NCBIfam" id="TIGR03534">
    <property type="entry name" value="RF_mod_PrmC"/>
    <property type="match status" value="1"/>
</dbReference>
<evidence type="ECO:0000256" key="3">
    <source>
        <dbReference type="ARBA" id="ARBA00022679"/>
    </source>
</evidence>
<feature type="domain" description="Release factor glutamine methyltransferase N-terminal" evidence="7">
    <location>
        <begin position="11"/>
        <end position="82"/>
    </location>
</feature>
<evidence type="ECO:0000313" key="8">
    <source>
        <dbReference type="EMBL" id="CAB4860229.1"/>
    </source>
</evidence>
<dbReference type="SUPFAM" id="SSF53335">
    <property type="entry name" value="S-adenosyl-L-methionine-dependent methyltransferases"/>
    <property type="match status" value="1"/>
</dbReference>
<dbReference type="GO" id="GO:0102559">
    <property type="term" value="F:peptide chain release factor N(5)-glutamine methyltransferase activity"/>
    <property type="evidence" value="ECO:0007669"/>
    <property type="project" value="UniProtKB-EC"/>
</dbReference>
<evidence type="ECO:0000256" key="2">
    <source>
        <dbReference type="ARBA" id="ARBA00022603"/>
    </source>
</evidence>
<keyword evidence="4" id="KW-0949">S-adenosyl-L-methionine</keyword>
<dbReference type="InterPro" id="IPR002052">
    <property type="entry name" value="DNA_methylase_N6_adenine_CS"/>
</dbReference>
<dbReference type="InterPro" id="IPR004556">
    <property type="entry name" value="HemK-like"/>
</dbReference>
<evidence type="ECO:0000256" key="5">
    <source>
        <dbReference type="ARBA" id="ARBA00048391"/>
    </source>
</evidence>
<dbReference type="Pfam" id="PF17827">
    <property type="entry name" value="PrmC_N"/>
    <property type="match status" value="1"/>
</dbReference>
<dbReference type="PANTHER" id="PTHR18895:SF74">
    <property type="entry name" value="MTRF1L RELEASE FACTOR GLUTAMINE METHYLTRANSFERASE"/>
    <property type="match status" value="1"/>
</dbReference>
<protein>
    <recommendedName>
        <fullName evidence="1">peptide chain release factor N(5)-glutamine methyltransferase</fullName>
        <ecNumber evidence="1">2.1.1.297</ecNumber>
    </recommendedName>
</protein>
<dbReference type="AlphaFoldDB" id="A0A6J7CVZ9"/>
<gene>
    <name evidence="8" type="ORF">UFOPK3401_00204</name>
</gene>
<dbReference type="PANTHER" id="PTHR18895">
    <property type="entry name" value="HEMK METHYLTRANSFERASE"/>
    <property type="match status" value="1"/>
</dbReference>
<evidence type="ECO:0000259" key="6">
    <source>
        <dbReference type="Pfam" id="PF05175"/>
    </source>
</evidence>
<dbReference type="CDD" id="cd02440">
    <property type="entry name" value="AdoMet_MTases"/>
    <property type="match status" value="1"/>
</dbReference>
<reference evidence="8" key="1">
    <citation type="submission" date="2020-05" db="EMBL/GenBank/DDBJ databases">
        <authorList>
            <person name="Chiriac C."/>
            <person name="Salcher M."/>
            <person name="Ghai R."/>
            <person name="Kavagutti S V."/>
        </authorList>
    </citation>
    <scope>NUCLEOTIDE SEQUENCE</scope>
</reference>
<organism evidence="8">
    <name type="scientific">freshwater metagenome</name>
    <dbReference type="NCBI Taxonomy" id="449393"/>
    <lineage>
        <taxon>unclassified sequences</taxon>
        <taxon>metagenomes</taxon>
        <taxon>ecological metagenomes</taxon>
    </lineage>
</organism>
<dbReference type="EMBL" id="CAFBLM010000004">
    <property type="protein sequence ID" value="CAB4860229.1"/>
    <property type="molecule type" value="Genomic_DNA"/>
</dbReference>
<evidence type="ECO:0000259" key="7">
    <source>
        <dbReference type="Pfam" id="PF17827"/>
    </source>
</evidence>
<keyword evidence="2" id="KW-0489">Methyltransferase</keyword>
<dbReference type="Gene3D" id="3.40.50.150">
    <property type="entry name" value="Vaccinia Virus protein VP39"/>
    <property type="match status" value="1"/>
</dbReference>
<feature type="domain" description="Methyltransferase small" evidence="6">
    <location>
        <begin position="104"/>
        <end position="200"/>
    </location>
</feature>
<dbReference type="InterPro" id="IPR007848">
    <property type="entry name" value="Small_mtfrase_dom"/>
</dbReference>
<dbReference type="GO" id="GO:0003676">
    <property type="term" value="F:nucleic acid binding"/>
    <property type="evidence" value="ECO:0007669"/>
    <property type="project" value="InterPro"/>
</dbReference>
<comment type="catalytic activity">
    <reaction evidence="5">
        <text>L-glutaminyl-[peptide chain release factor] + S-adenosyl-L-methionine = N(5)-methyl-L-glutaminyl-[peptide chain release factor] + S-adenosyl-L-homocysteine + H(+)</text>
        <dbReference type="Rhea" id="RHEA:42896"/>
        <dbReference type="Rhea" id="RHEA-COMP:10271"/>
        <dbReference type="Rhea" id="RHEA-COMP:10272"/>
        <dbReference type="ChEBI" id="CHEBI:15378"/>
        <dbReference type="ChEBI" id="CHEBI:30011"/>
        <dbReference type="ChEBI" id="CHEBI:57856"/>
        <dbReference type="ChEBI" id="CHEBI:59789"/>
        <dbReference type="ChEBI" id="CHEBI:61891"/>
        <dbReference type="EC" id="2.1.1.297"/>
    </reaction>
</comment>
<proteinExistence type="predicted"/>
<dbReference type="NCBIfam" id="TIGR00536">
    <property type="entry name" value="hemK_fam"/>
    <property type="match status" value="1"/>
</dbReference>
<dbReference type="InterPro" id="IPR050320">
    <property type="entry name" value="N5-glutamine_MTase"/>
</dbReference>
<dbReference type="InterPro" id="IPR040758">
    <property type="entry name" value="PrmC_N"/>
</dbReference>